<evidence type="ECO:0000256" key="5">
    <source>
        <dbReference type="ARBA" id="ARBA00023136"/>
    </source>
</evidence>
<evidence type="ECO:0000313" key="12">
    <source>
        <dbReference type="EMBL" id="RUS76484.1"/>
    </source>
</evidence>
<keyword evidence="13" id="KW-1185">Reference proteome</keyword>
<dbReference type="GO" id="GO:0005886">
    <property type="term" value="C:plasma membrane"/>
    <property type="evidence" value="ECO:0007669"/>
    <property type="project" value="TreeGrafter"/>
</dbReference>
<feature type="compositionally biased region" description="Polar residues" evidence="9">
    <location>
        <begin position="620"/>
        <end position="642"/>
    </location>
</feature>
<evidence type="ECO:0000256" key="2">
    <source>
        <dbReference type="ARBA" id="ARBA00022692"/>
    </source>
</evidence>
<keyword evidence="5 10" id="KW-0472">Membrane</keyword>
<keyword evidence="6 8" id="KW-0675">Receptor</keyword>
<dbReference type="Gene3D" id="1.20.1070.10">
    <property type="entry name" value="Rhodopsin 7-helix transmembrane proteins"/>
    <property type="match status" value="1"/>
</dbReference>
<dbReference type="PANTHER" id="PTHR45695">
    <property type="entry name" value="LEUCOKININ RECEPTOR-RELATED"/>
    <property type="match status" value="1"/>
</dbReference>
<evidence type="ECO:0000256" key="10">
    <source>
        <dbReference type="SAM" id="Phobius"/>
    </source>
</evidence>
<feature type="region of interest" description="Disordered" evidence="9">
    <location>
        <begin position="929"/>
        <end position="962"/>
    </location>
</feature>
<dbReference type="PROSITE" id="PS50262">
    <property type="entry name" value="G_PROTEIN_RECEP_F1_2"/>
    <property type="match status" value="1"/>
</dbReference>
<comment type="similarity">
    <text evidence="8">Belongs to the G-protein coupled receptor 1 family.</text>
</comment>
<dbReference type="Pfam" id="PF00001">
    <property type="entry name" value="7tm_1"/>
    <property type="match status" value="1"/>
</dbReference>
<feature type="transmembrane region" description="Helical" evidence="10">
    <location>
        <begin position="420"/>
        <end position="441"/>
    </location>
</feature>
<feature type="region of interest" description="Disordered" evidence="9">
    <location>
        <begin position="769"/>
        <end position="873"/>
    </location>
</feature>
<feature type="transmembrane region" description="Helical" evidence="10">
    <location>
        <begin position="190"/>
        <end position="208"/>
    </location>
</feature>
<gene>
    <name evidence="12" type="ORF">EGW08_015768</name>
</gene>
<dbReference type="OrthoDB" id="5987936at2759"/>
<proteinExistence type="inferred from homology"/>
<feature type="transmembrane region" description="Helical" evidence="10">
    <location>
        <begin position="150"/>
        <end position="170"/>
    </location>
</feature>
<comment type="caution">
    <text evidence="12">The sequence shown here is derived from an EMBL/GenBank/DDBJ whole genome shotgun (WGS) entry which is preliminary data.</text>
</comment>
<feature type="region of interest" description="Disordered" evidence="9">
    <location>
        <begin position="385"/>
        <end position="408"/>
    </location>
</feature>
<feature type="region of interest" description="Disordered" evidence="9">
    <location>
        <begin position="614"/>
        <end position="643"/>
    </location>
</feature>
<feature type="region of interest" description="Disordered" evidence="9">
    <location>
        <begin position="311"/>
        <end position="339"/>
    </location>
</feature>
<feature type="transmembrane region" description="Helical" evidence="10">
    <location>
        <begin position="461"/>
        <end position="480"/>
    </location>
</feature>
<dbReference type="AlphaFoldDB" id="A0A3S0ZDJ4"/>
<evidence type="ECO:0000259" key="11">
    <source>
        <dbReference type="PROSITE" id="PS50262"/>
    </source>
</evidence>
<dbReference type="Proteomes" id="UP000271974">
    <property type="component" value="Unassembled WGS sequence"/>
</dbReference>
<feature type="compositionally biased region" description="Polar residues" evidence="9">
    <location>
        <begin position="796"/>
        <end position="831"/>
    </location>
</feature>
<evidence type="ECO:0000256" key="1">
    <source>
        <dbReference type="ARBA" id="ARBA00004141"/>
    </source>
</evidence>
<evidence type="ECO:0000256" key="8">
    <source>
        <dbReference type="RuleBase" id="RU000688"/>
    </source>
</evidence>
<feature type="compositionally biased region" description="Polar residues" evidence="9">
    <location>
        <begin position="778"/>
        <end position="788"/>
    </location>
</feature>
<dbReference type="InterPro" id="IPR000276">
    <property type="entry name" value="GPCR_Rhodpsn"/>
</dbReference>
<evidence type="ECO:0000256" key="3">
    <source>
        <dbReference type="ARBA" id="ARBA00022989"/>
    </source>
</evidence>
<feature type="transmembrane region" description="Helical" evidence="10">
    <location>
        <begin position="116"/>
        <end position="138"/>
    </location>
</feature>
<keyword evidence="4 8" id="KW-0297">G-protein coupled receptor</keyword>
<reference evidence="12 13" key="1">
    <citation type="submission" date="2019-01" db="EMBL/GenBank/DDBJ databases">
        <title>A draft genome assembly of the solar-powered sea slug Elysia chlorotica.</title>
        <authorList>
            <person name="Cai H."/>
            <person name="Li Q."/>
            <person name="Fang X."/>
            <person name="Li J."/>
            <person name="Curtis N.E."/>
            <person name="Altenburger A."/>
            <person name="Shibata T."/>
            <person name="Feng M."/>
            <person name="Maeda T."/>
            <person name="Schwartz J.A."/>
            <person name="Shigenobu S."/>
            <person name="Lundholm N."/>
            <person name="Nishiyama T."/>
            <person name="Yang H."/>
            <person name="Hasebe M."/>
            <person name="Li S."/>
            <person name="Pierce S.K."/>
            <person name="Wang J."/>
        </authorList>
    </citation>
    <scope>NUCLEOTIDE SEQUENCE [LARGE SCALE GENOMIC DNA]</scope>
    <source>
        <strain evidence="12">EC2010</strain>
        <tissue evidence="12">Whole organism of an adult</tissue>
    </source>
</reference>
<dbReference type="STRING" id="188477.A0A3S0ZDJ4"/>
<keyword evidence="7 8" id="KW-0807">Transducer</keyword>
<keyword evidence="3 10" id="KW-1133">Transmembrane helix</keyword>
<dbReference type="CDD" id="cd00637">
    <property type="entry name" value="7tm_classA_rhodopsin-like"/>
    <property type="match status" value="1"/>
</dbReference>
<evidence type="ECO:0000256" key="9">
    <source>
        <dbReference type="SAM" id="MobiDB-lite"/>
    </source>
</evidence>
<feature type="transmembrane region" description="Helical" evidence="10">
    <location>
        <begin position="228"/>
        <end position="246"/>
    </location>
</feature>
<evidence type="ECO:0000313" key="13">
    <source>
        <dbReference type="Proteomes" id="UP000271974"/>
    </source>
</evidence>
<name>A0A3S0ZDJ4_ELYCH</name>
<evidence type="ECO:0000256" key="6">
    <source>
        <dbReference type="ARBA" id="ARBA00023170"/>
    </source>
</evidence>
<protein>
    <recommendedName>
        <fullName evidence="11">G-protein coupled receptors family 1 profile domain-containing protein</fullName>
    </recommendedName>
</protein>
<feature type="compositionally biased region" description="Low complexity" evidence="9">
    <location>
        <begin position="940"/>
        <end position="950"/>
    </location>
</feature>
<dbReference type="GO" id="GO:0004930">
    <property type="term" value="F:G protein-coupled receptor activity"/>
    <property type="evidence" value="ECO:0007669"/>
    <property type="project" value="UniProtKB-KW"/>
</dbReference>
<feature type="domain" description="G-protein coupled receptors family 1 profile" evidence="11">
    <location>
        <begin position="129"/>
        <end position="477"/>
    </location>
</feature>
<accession>A0A3S0ZDJ4</accession>
<sequence>MATEQTLPDRASANQDMATSPFQHPSLDSGVIYYDYGSTDYLYQSEDYMTGDIGETPMDSDFIVRSDGTIQKLSSVDFSHAVIFNFSGSADYNISLNSSALLQAGDTLSTARTVAAAFFSLFFLVGLLGNVLVIYTVWRFPGMRRVTYFFLVNLAVTNLIYLLLGLPTITVSYLKMDWPFGDHFCKLDNYVMSVSMAVSILTIMATGFDRYLAVVYPVRSRHIRTRTISLLVILVTWVVSLAVMVPRGMLYATRPWHHDTATPTTLCSRAASAHRLRVDTGLRFGLLYLLPLAVLIACHLRIGYALWTRSVSGSGSRSSGLRTPLRGGSVQRERRPPRLEVGRAIEEAGPASAGEEEAGVRSGSGKACFRYPSFCGPRCMNDTSSANTEDADGKEVPPRVRLGSQPTGQSSASTVTAIKIVFALTTVFALGWLPLHLHYLAIDFGLMDSVFLPQFLNGGTVALLFCFGANALNPILYCVFSSHFRRHFRKALDQCCCVFFKTTNTNVMFMDISSCRNPALATNTTKSRFPEACGRPLLLGRDKQCWVEDIEKGEGSNPDEAIRRRAAPLQPRPASLLCENTDQAQLFHTAVRQGEQLWVTLPGQCPDTPTVTINARGRASSPQGRTLGSTGQPSEASSSSLELQRHLDVSPLSLEKVIQIELSPVVGKTHRHQEGKLAGREIQSQVTAREKIQRFTRRPSSDISVSTAGHPWAWPSNCPGRYDQEAATSASNATNCFSPSGTALAIKSPSEERLVPEHKLHLLAVAEARSGSAERLDSTSTSSGVSTLHSDDSRTRINLTADTTSEASPGQAHTASSGNHEARDSGSSSHSLPKLTVHSIFSRKDGSARNPNKCKQHCYSKDSSTSTTDLGSAVSEQSMANVDISLRPTQNLGRCSATQTQAPGSSLQTCRKLTTLPRQALTSFLDQVNLGPGSQEQHHQQQQQQQQQQHQFHEQEDFSSLSTVDECDSHLCTQTETNNPSLPPVG</sequence>
<evidence type="ECO:0000256" key="7">
    <source>
        <dbReference type="ARBA" id="ARBA00023224"/>
    </source>
</evidence>
<evidence type="ECO:0000256" key="4">
    <source>
        <dbReference type="ARBA" id="ARBA00023040"/>
    </source>
</evidence>
<feature type="region of interest" description="Disordered" evidence="9">
    <location>
        <begin position="1"/>
        <end position="20"/>
    </location>
</feature>
<feature type="compositionally biased region" description="Low complexity" evidence="9">
    <location>
        <begin position="311"/>
        <end position="329"/>
    </location>
</feature>
<feature type="compositionally biased region" description="Polar residues" evidence="9">
    <location>
        <begin position="861"/>
        <end position="873"/>
    </location>
</feature>
<dbReference type="SUPFAM" id="SSF81321">
    <property type="entry name" value="Family A G protein-coupled receptor-like"/>
    <property type="match status" value="1"/>
</dbReference>
<organism evidence="12 13">
    <name type="scientific">Elysia chlorotica</name>
    <name type="common">Eastern emerald elysia</name>
    <name type="synonym">Sea slug</name>
    <dbReference type="NCBI Taxonomy" id="188477"/>
    <lineage>
        <taxon>Eukaryota</taxon>
        <taxon>Metazoa</taxon>
        <taxon>Spiralia</taxon>
        <taxon>Lophotrochozoa</taxon>
        <taxon>Mollusca</taxon>
        <taxon>Gastropoda</taxon>
        <taxon>Heterobranchia</taxon>
        <taxon>Euthyneura</taxon>
        <taxon>Panpulmonata</taxon>
        <taxon>Sacoglossa</taxon>
        <taxon>Placobranchoidea</taxon>
        <taxon>Plakobranchidae</taxon>
        <taxon>Elysia</taxon>
    </lineage>
</organism>
<keyword evidence="2 8" id="KW-0812">Transmembrane</keyword>
<dbReference type="EMBL" id="RQTK01000659">
    <property type="protein sequence ID" value="RUS76484.1"/>
    <property type="molecule type" value="Genomic_DNA"/>
</dbReference>
<feature type="transmembrane region" description="Helical" evidence="10">
    <location>
        <begin position="286"/>
        <end position="307"/>
    </location>
</feature>
<dbReference type="PANTHER" id="PTHR45695:SF15">
    <property type="entry name" value="OPSIN RH2"/>
    <property type="match status" value="1"/>
</dbReference>
<dbReference type="PROSITE" id="PS00237">
    <property type="entry name" value="G_PROTEIN_RECEP_F1_1"/>
    <property type="match status" value="1"/>
</dbReference>
<dbReference type="InterPro" id="IPR017452">
    <property type="entry name" value="GPCR_Rhodpsn_7TM"/>
</dbReference>
<dbReference type="SMART" id="SM01381">
    <property type="entry name" value="7TM_GPCR_Srsx"/>
    <property type="match status" value="1"/>
</dbReference>
<dbReference type="PRINTS" id="PR00237">
    <property type="entry name" value="GPCRRHODOPSN"/>
</dbReference>
<comment type="subcellular location">
    <subcellularLocation>
        <location evidence="1">Membrane</location>
        <topology evidence="1">Multi-pass membrane protein</topology>
    </subcellularLocation>
</comment>